<name>A0A667XGY1_9TELE</name>
<protein>
    <submittedName>
        <fullName evidence="6">Im:7152348</fullName>
    </submittedName>
</protein>
<keyword evidence="3" id="KW-0862">Zinc</keyword>
<dbReference type="PANTHER" id="PTHR22791">
    <property type="entry name" value="RING-TYPE DOMAIN-CONTAINING PROTEIN"/>
    <property type="match status" value="1"/>
</dbReference>
<reference evidence="6" key="2">
    <citation type="submission" date="2025-08" db="UniProtKB">
        <authorList>
            <consortium name="Ensembl"/>
        </authorList>
    </citation>
    <scope>IDENTIFICATION</scope>
</reference>
<evidence type="ECO:0000256" key="2">
    <source>
        <dbReference type="ARBA" id="ARBA00022771"/>
    </source>
</evidence>
<dbReference type="SUPFAM" id="SSF57850">
    <property type="entry name" value="RING/U-box"/>
    <property type="match status" value="1"/>
</dbReference>
<dbReference type="Proteomes" id="UP000472263">
    <property type="component" value="Chromosome 5"/>
</dbReference>
<dbReference type="GO" id="GO:0008270">
    <property type="term" value="F:zinc ion binding"/>
    <property type="evidence" value="ECO:0007669"/>
    <property type="project" value="UniProtKB-KW"/>
</dbReference>
<feature type="domain" description="RING-type" evidence="5">
    <location>
        <begin position="9"/>
        <end position="56"/>
    </location>
</feature>
<dbReference type="AlphaFoldDB" id="A0A667XGY1"/>
<evidence type="ECO:0000256" key="3">
    <source>
        <dbReference type="ARBA" id="ARBA00022833"/>
    </source>
</evidence>
<dbReference type="Gene3D" id="3.30.40.10">
    <property type="entry name" value="Zinc/RING finger domain, C3HC4 (zinc finger)"/>
    <property type="match status" value="1"/>
</dbReference>
<dbReference type="PROSITE" id="PS00518">
    <property type="entry name" value="ZF_RING_1"/>
    <property type="match status" value="1"/>
</dbReference>
<reference evidence="6" key="1">
    <citation type="submission" date="2019-06" db="EMBL/GenBank/DDBJ databases">
        <authorList>
            <consortium name="Wellcome Sanger Institute Data Sharing"/>
        </authorList>
    </citation>
    <scope>NUCLEOTIDE SEQUENCE [LARGE SCALE GENOMIC DNA]</scope>
</reference>
<keyword evidence="2 4" id="KW-0863">Zinc-finger</keyword>
<keyword evidence="7" id="KW-1185">Reference proteome</keyword>
<dbReference type="InterPro" id="IPR001841">
    <property type="entry name" value="Znf_RING"/>
</dbReference>
<dbReference type="GeneTree" id="ENSGT00730000112922"/>
<sequence>MVINEEYECPVCFQAYSRQDRIPRVLHCQHTFCTPCLDVMSTLHGGIRTVSCPLCRWITCTRVSLTLSGSLWVNTQVWDQISTKENDEDKDAADECLKNCTEKQLPNANSRPVRHPVVTEYFCCFLRQNSEEKESSSTGRN</sequence>
<dbReference type="GO" id="GO:0016567">
    <property type="term" value="P:protein ubiquitination"/>
    <property type="evidence" value="ECO:0007669"/>
    <property type="project" value="TreeGrafter"/>
</dbReference>
<evidence type="ECO:0000313" key="6">
    <source>
        <dbReference type="Ensembl" id="ENSMMDP00005011729.1"/>
    </source>
</evidence>
<dbReference type="PANTHER" id="PTHR22791:SF31">
    <property type="entry name" value="IM:7152348"/>
    <property type="match status" value="1"/>
</dbReference>
<dbReference type="Pfam" id="PF14634">
    <property type="entry name" value="zf-RING_5"/>
    <property type="match status" value="1"/>
</dbReference>
<dbReference type="PROSITE" id="PS50089">
    <property type="entry name" value="ZF_RING_2"/>
    <property type="match status" value="1"/>
</dbReference>
<evidence type="ECO:0000256" key="1">
    <source>
        <dbReference type="ARBA" id="ARBA00022723"/>
    </source>
</evidence>
<dbReference type="InParanoid" id="A0A667XGY1"/>
<dbReference type="FunCoup" id="A0A667XGY1">
    <property type="interactions" value="7"/>
</dbReference>
<keyword evidence="1" id="KW-0479">Metal-binding</keyword>
<dbReference type="InterPro" id="IPR051435">
    <property type="entry name" value="RING_finger_E3_ubiq-ligases"/>
</dbReference>
<evidence type="ECO:0000259" key="5">
    <source>
        <dbReference type="PROSITE" id="PS50089"/>
    </source>
</evidence>
<dbReference type="SMART" id="SM00184">
    <property type="entry name" value="RING"/>
    <property type="match status" value="1"/>
</dbReference>
<reference evidence="6" key="3">
    <citation type="submission" date="2025-09" db="UniProtKB">
        <authorList>
            <consortium name="Ensembl"/>
        </authorList>
    </citation>
    <scope>IDENTIFICATION</scope>
</reference>
<dbReference type="InterPro" id="IPR013083">
    <property type="entry name" value="Znf_RING/FYVE/PHD"/>
</dbReference>
<accession>A0A667XGY1</accession>
<dbReference type="InterPro" id="IPR017907">
    <property type="entry name" value="Znf_RING_CS"/>
</dbReference>
<evidence type="ECO:0000313" key="7">
    <source>
        <dbReference type="Proteomes" id="UP000472263"/>
    </source>
</evidence>
<organism evidence="6 7">
    <name type="scientific">Myripristis murdjan</name>
    <name type="common">pinecone soldierfish</name>
    <dbReference type="NCBI Taxonomy" id="586833"/>
    <lineage>
        <taxon>Eukaryota</taxon>
        <taxon>Metazoa</taxon>
        <taxon>Chordata</taxon>
        <taxon>Craniata</taxon>
        <taxon>Vertebrata</taxon>
        <taxon>Euteleostomi</taxon>
        <taxon>Actinopterygii</taxon>
        <taxon>Neopterygii</taxon>
        <taxon>Teleostei</taxon>
        <taxon>Neoteleostei</taxon>
        <taxon>Acanthomorphata</taxon>
        <taxon>Holocentriformes</taxon>
        <taxon>Holocentridae</taxon>
        <taxon>Myripristis</taxon>
    </lineage>
</organism>
<dbReference type="GO" id="GO:0061630">
    <property type="term" value="F:ubiquitin protein ligase activity"/>
    <property type="evidence" value="ECO:0007669"/>
    <property type="project" value="TreeGrafter"/>
</dbReference>
<evidence type="ECO:0000256" key="4">
    <source>
        <dbReference type="PROSITE-ProRule" id="PRU00175"/>
    </source>
</evidence>
<proteinExistence type="predicted"/>
<dbReference type="Ensembl" id="ENSMMDT00005012080.1">
    <property type="protein sequence ID" value="ENSMMDP00005011729.1"/>
    <property type="gene ID" value="ENSMMDG00005006278.1"/>
</dbReference>